<evidence type="ECO:0000256" key="10">
    <source>
        <dbReference type="ARBA" id="ARBA00038370"/>
    </source>
</evidence>
<comment type="pathway">
    <text evidence="2">Lipid metabolism; sphingolipid metabolism.</text>
</comment>
<evidence type="ECO:0000256" key="11">
    <source>
        <dbReference type="SAM" id="Phobius"/>
    </source>
</evidence>
<comment type="subcellular location">
    <subcellularLocation>
        <location evidence="1">Endoplasmic reticulum membrane</location>
        <topology evidence="1">Multi-pass membrane protein</topology>
    </subcellularLocation>
</comment>
<dbReference type="Proteomes" id="UP000005225">
    <property type="component" value="Unassembled WGS sequence"/>
</dbReference>
<dbReference type="UniPathway" id="UPA00222"/>
<reference evidence="12" key="2">
    <citation type="submission" date="2025-08" db="UniProtKB">
        <authorList>
            <consortium name="Ensembl"/>
        </authorList>
    </citation>
    <scope>IDENTIFICATION</scope>
</reference>
<dbReference type="PANTHER" id="PTHR47084:SF1">
    <property type="entry name" value="SERINE PALMITOYLTRANSFERASE SMALL SUBUNIT A"/>
    <property type="match status" value="1"/>
</dbReference>
<evidence type="ECO:0000256" key="2">
    <source>
        <dbReference type="ARBA" id="ARBA00004760"/>
    </source>
</evidence>
<keyword evidence="5" id="KW-0256">Endoplasmic reticulum</keyword>
<keyword evidence="4 11" id="KW-0812">Transmembrane</keyword>
<dbReference type="InParanoid" id="H0XZM6"/>
<keyword evidence="9 11" id="KW-0472">Membrane</keyword>
<evidence type="ECO:0008006" key="14">
    <source>
        <dbReference type="Google" id="ProtNLM"/>
    </source>
</evidence>
<name>H0XZM6_OTOGA</name>
<keyword evidence="8" id="KW-0443">Lipid metabolism</keyword>
<dbReference type="GO" id="GO:0046513">
    <property type="term" value="P:ceramide biosynthetic process"/>
    <property type="evidence" value="ECO:0007669"/>
    <property type="project" value="TreeGrafter"/>
</dbReference>
<dbReference type="Ensembl" id="ENSOGAT00000033796.1">
    <property type="protein sequence ID" value="ENSOGAP00000021569.1"/>
    <property type="gene ID" value="ENSOGAG00000033741.1"/>
</dbReference>
<dbReference type="GO" id="GO:0017059">
    <property type="term" value="C:serine palmitoyltransferase complex"/>
    <property type="evidence" value="ECO:0007669"/>
    <property type="project" value="TreeGrafter"/>
</dbReference>
<evidence type="ECO:0000313" key="13">
    <source>
        <dbReference type="Proteomes" id="UP000005225"/>
    </source>
</evidence>
<comment type="similarity">
    <text evidence="10">Belongs to the SPTSS family. SPTSSA subfamily.</text>
</comment>
<dbReference type="GO" id="GO:0004758">
    <property type="term" value="F:serine C-palmitoyltransferase activity"/>
    <property type="evidence" value="ECO:0007669"/>
    <property type="project" value="TreeGrafter"/>
</dbReference>
<dbReference type="GO" id="GO:0005789">
    <property type="term" value="C:endoplasmic reticulum membrane"/>
    <property type="evidence" value="ECO:0007669"/>
    <property type="project" value="UniProtKB-SubCell"/>
</dbReference>
<reference evidence="12" key="3">
    <citation type="submission" date="2025-09" db="UniProtKB">
        <authorList>
            <consortium name="Ensembl"/>
        </authorList>
    </citation>
    <scope>IDENTIFICATION</scope>
</reference>
<evidence type="ECO:0000256" key="8">
    <source>
        <dbReference type="ARBA" id="ARBA00023098"/>
    </source>
</evidence>
<keyword evidence="6" id="KW-0746">Sphingolipid metabolism</keyword>
<comment type="pathway">
    <text evidence="3">Sphingolipid metabolism.</text>
</comment>
<proteinExistence type="inferred from homology"/>
<dbReference type="InterPro" id="IPR024512">
    <property type="entry name" value="Ser_palmitoyltrfase_ssu-like"/>
</dbReference>
<dbReference type="STRING" id="30611.ENSOGAP00000021569"/>
<dbReference type="Pfam" id="PF11779">
    <property type="entry name" value="SPT_ssu-like"/>
    <property type="match status" value="1"/>
</dbReference>
<keyword evidence="7 11" id="KW-1133">Transmembrane helix</keyword>
<dbReference type="AlphaFoldDB" id="H0XZM6"/>
<keyword evidence="13" id="KW-1185">Reference proteome</keyword>
<dbReference type="HOGENOM" id="CLU_187811_1_0_1"/>
<evidence type="ECO:0000256" key="5">
    <source>
        <dbReference type="ARBA" id="ARBA00022824"/>
    </source>
</evidence>
<evidence type="ECO:0000256" key="3">
    <source>
        <dbReference type="ARBA" id="ARBA00004991"/>
    </source>
</evidence>
<dbReference type="InterPro" id="IPR051900">
    <property type="entry name" value="SPT_small_subunit"/>
</dbReference>
<sequence>MVWMVLSPAWKQMSWFYYEYLLDTALYVLEPWERTVLKSMLVSVMGMALNTGYISMPLSIMAILLYFETVQ</sequence>
<evidence type="ECO:0000256" key="4">
    <source>
        <dbReference type="ARBA" id="ARBA00022692"/>
    </source>
</evidence>
<reference evidence="13" key="1">
    <citation type="submission" date="2011-03" db="EMBL/GenBank/DDBJ databases">
        <title>Version 3 of the genome sequence of Otolemur garnettii (Bushbaby).</title>
        <authorList>
            <consortium name="The Broad Institute Genome Sequencing Platform"/>
            <person name="Di Palma F."/>
            <person name="Johnson J."/>
            <person name="Lander E.S."/>
            <person name="Lindblad-Toh K."/>
            <person name="Jaffe D.B."/>
            <person name="Gnerre S."/>
            <person name="MacCallum I."/>
            <person name="Przybylski D."/>
            <person name="Ribeiro F.J."/>
            <person name="Burton J.N."/>
            <person name="Walker B.J."/>
            <person name="Sharpe T."/>
            <person name="Hall G."/>
        </authorList>
    </citation>
    <scope>NUCLEOTIDE SEQUENCE [LARGE SCALE GENOMIC DNA]</scope>
</reference>
<organism evidence="12 13">
    <name type="scientific">Otolemur garnettii</name>
    <name type="common">Small-eared galago</name>
    <name type="synonym">Garnett's greater bushbaby</name>
    <dbReference type="NCBI Taxonomy" id="30611"/>
    <lineage>
        <taxon>Eukaryota</taxon>
        <taxon>Metazoa</taxon>
        <taxon>Chordata</taxon>
        <taxon>Craniata</taxon>
        <taxon>Vertebrata</taxon>
        <taxon>Euteleostomi</taxon>
        <taxon>Mammalia</taxon>
        <taxon>Eutheria</taxon>
        <taxon>Euarchontoglires</taxon>
        <taxon>Primates</taxon>
        <taxon>Strepsirrhini</taxon>
        <taxon>Lorisiformes</taxon>
        <taxon>Galagidae</taxon>
        <taxon>Otolemur</taxon>
    </lineage>
</organism>
<evidence type="ECO:0000256" key="9">
    <source>
        <dbReference type="ARBA" id="ARBA00023136"/>
    </source>
</evidence>
<evidence type="ECO:0000256" key="7">
    <source>
        <dbReference type="ARBA" id="ARBA00022989"/>
    </source>
</evidence>
<evidence type="ECO:0000256" key="6">
    <source>
        <dbReference type="ARBA" id="ARBA00022919"/>
    </source>
</evidence>
<dbReference type="GeneTree" id="ENSGT00940000167277"/>
<accession>H0XZM6</accession>
<evidence type="ECO:0000256" key="1">
    <source>
        <dbReference type="ARBA" id="ARBA00004477"/>
    </source>
</evidence>
<dbReference type="EMBL" id="AAQR03048143">
    <property type="status" value="NOT_ANNOTATED_CDS"/>
    <property type="molecule type" value="Genomic_DNA"/>
</dbReference>
<evidence type="ECO:0000313" key="12">
    <source>
        <dbReference type="Ensembl" id="ENSOGAP00000021569.1"/>
    </source>
</evidence>
<dbReference type="PANTHER" id="PTHR47084">
    <property type="entry name" value="SERINE PALMITOYLTRANSFERASE SMALL SUBUNIT A"/>
    <property type="match status" value="1"/>
</dbReference>
<feature type="transmembrane region" description="Helical" evidence="11">
    <location>
        <begin position="41"/>
        <end position="67"/>
    </location>
</feature>
<protein>
    <recommendedName>
        <fullName evidence="14">Serine palmitoyltransferase small subunit A</fullName>
    </recommendedName>
</protein>